<proteinExistence type="predicted"/>
<reference evidence="1" key="1">
    <citation type="submission" date="2016-09" db="EMBL/GenBank/DDBJ databases">
        <title>Genome sequence of Chlorobaculum limnaeum.</title>
        <authorList>
            <person name="Liu Z."/>
            <person name="Tank M."/>
            <person name="Bryant D.A."/>
        </authorList>
    </citation>
    <scope>NUCLEOTIDE SEQUENCE [LARGE SCALE GENOMIC DNA]</scope>
    <source>
        <strain evidence="1">DSM 1677</strain>
    </source>
</reference>
<sequence>MTVKFSVFLATRHIPRLKISACPTASNGALWLLVDDTADDGDGFRVATGIGGVWRAEYTHGIDKPPTCA</sequence>
<evidence type="ECO:0000313" key="2">
    <source>
        <dbReference type="Proteomes" id="UP000095185"/>
    </source>
</evidence>
<dbReference type="Proteomes" id="UP000095185">
    <property type="component" value="Chromosome"/>
</dbReference>
<name>A0A1D8D6S7_CHLLM</name>
<accession>A0A1D8D6S7</accession>
<organism evidence="1 2">
    <name type="scientific">Chlorobaculum limnaeum</name>
    <dbReference type="NCBI Taxonomy" id="274537"/>
    <lineage>
        <taxon>Bacteria</taxon>
        <taxon>Pseudomonadati</taxon>
        <taxon>Chlorobiota</taxon>
        <taxon>Chlorobiia</taxon>
        <taxon>Chlorobiales</taxon>
        <taxon>Chlorobiaceae</taxon>
        <taxon>Chlorobaculum</taxon>
    </lineage>
</organism>
<evidence type="ECO:0000313" key="1">
    <source>
        <dbReference type="EMBL" id="AOS83898.1"/>
    </source>
</evidence>
<keyword evidence="2" id="KW-1185">Reference proteome</keyword>
<dbReference type="KEGG" id="clz:BIU88_06865"/>
<dbReference type="AlphaFoldDB" id="A0A1D8D6S7"/>
<gene>
    <name evidence="1" type="ORF">BIU88_06865</name>
</gene>
<protein>
    <submittedName>
        <fullName evidence="1">Uncharacterized protein</fullName>
    </submittedName>
</protein>
<dbReference type="EMBL" id="CP017305">
    <property type="protein sequence ID" value="AOS83898.1"/>
    <property type="molecule type" value="Genomic_DNA"/>
</dbReference>